<proteinExistence type="inferred from homology"/>
<dbReference type="EMBL" id="CVRI01000066">
    <property type="protein sequence ID" value="CRL06050.1"/>
    <property type="molecule type" value="Genomic_DNA"/>
</dbReference>
<dbReference type="GO" id="GO:0046872">
    <property type="term" value="F:metal ion binding"/>
    <property type="evidence" value="ECO:0007669"/>
    <property type="project" value="UniProtKB-KW"/>
</dbReference>
<dbReference type="GO" id="GO:0016020">
    <property type="term" value="C:membrane"/>
    <property type="evidence" value="ECO:0007669"/>
    <property type="project" value="UniProtKB-SubCell"/>
</dbReference>
<evidence type="ECO:0000256" key="9">
    <source>
        <dbReference type="ARBA" id="ARBA00023033"/>
    </source>
</evidence>
<protein>
    <submittedName>
        <fullName evidence="11">CLUMA_CG019295, isoform A</fullName>
    </submittedName>
</protein>
<reference evidence="11 12" key="1">
    <citation type="submission" date="2015-04" db="EMBL/GenBank/DDBJ databases">
        <authorList>
            <person name="Syromyatnikov M.Y."/>
            <person name="Popov V.N."/>
        </authorList>
    </citation>
    <scope>NUCLEOTIDE SEQUENCE [LARGE SCALE GENOMIC DNA]</scope>
</reference>
<keyword evidence="6" id="KW-0479">Metal-binding</keyword>
<dbReference type="PANTHER" id="PTHR24292">
    <property type="entry name" value="CYTOCHROME P450"/>
    <property type="match status" value="1"/>
</dbReference>
<dbReference type="PANTHER" id="PTHR24292:SF54">
    <property type="entry name" value="CYP9F3-RELATED"/>
    <property type="match status" value="1"/>
</dbReference>
<dbReference type="OrthoDB" id="8048044at2759"/>
<dbReference type="InterPro" id="IPR050476">
    <property type="entry name" value="Insect_CytP450_Detox"/>
</dbReference>
<evidence type="ECO:0000313" key="12">
    <source>
        <dbReference type="Proteomes" id="UP000183832"/>
    </source>
</evidence>
<evidence type="ECO:0000256" key="5">
    <source>
        <dbReference type="ARBA" id="ARBA00022617"/>
    </source>
</evidence>
<name>A0A1J1J274_9DIPT</name>
<gene>
    <name evidence="11" type="ORF">CLUMA_CG019295</name>
</gene>
<keyword evidence="12" id="KW-1185">Reference proteome</keyword>
<keyword evidence="5" id="KW-0349">Heme</keyword>
<evidence type="ECO:0000256" key="8">
    <source>
        <dbReference type="ARBA" id="ARBA00023004"/>
    </source>
</evidence>
<evidence type="ECO:0000313" key="11">
    <source>
        <dbReference type="EMBL" id="CRL06050.1"/>
    </source>
</evidence>
<evidence type="ECO:0000256" key="3">
    <source>
        <dbReference type="ARBA" id="ARBA00004370"/>
    </source>
</evidence>
<accession>A0A1J1J274</accession>
<evidence type="ECO:0000256" key="4">
    <source>
        <dbReference type="ARBA" id="ARBA00010617"/>
    </source>
</evidence>
<comment type="function">
    <text evidence="2">May be involved in the metabolism of insect hormones and in the breakdown of synthetic insecticides.</text>
</comment>
<dbReference type="STRING" id="568069.A0A1J1J274"/>
<keyword evidence="10" id="KW-0472">Membrane</keyword>
<evidence type="ECO:0000256" key="6">
    <source>
        <dbReference type="ARBA" id="ARBA00022723"/>
    </source>
</evidence>
<comment type="similarity">
    <text evidence="4">Belongs to the cytochrome P450 family.</text>
</comment>
<keyword evidence="7" id="KW-0560">Oxidoreductase</keyword>
<evidence type="ECO:0000256" key="7">
    <source>
        <dbReference type="ARBA" id="ARBA00023002"/>
    </source>
</evidence>
<dbReference type="GO" id="GO:0004497">
    <property type="term" value="F:monooxygenase activity"/>
    <property type="evidence" value="ECO:0007669"/>
    <property type="project" value="UniProtKB-KW"/>
</dbReference>
<organism evidence="11 12">
    <name type="scientific">Clunio marinus</name>
    <dbReference type="NCBI Taxonomy" id="568069"/>
    <lineage>
        <taxon>Eukaryota</taxon>
        <taxon>Metazoa</taxon>
        <taxon>Ecdysozoa</taxon>
        <taxon>Arthropoda</taxon>
        <taxon>Hexapoda</taxon>
        <taxon>Insecta</taxon>
        <taxon>Pterygota</taxon>
        <taxon>Neoptera</taxon>
        <taxon>Endopterygota</taxon>
        <taxon>Diptera</taxon>
        <taxon>Nematocera</taxon>
        <taxon>Chironomoidea</taxon>
        <taxon>Chironomidae</taxon>
        <taxon>Clunio</taxon>
    </lineage>
</organism>
<keyword evidence="8" id="KW-0408">Iron</keyword>
<dbReference type="AlphaFoldDB" id="A0A1J1J274"/>
<comment type="cofactor">
    <cofactor evidence="1">
        <name>heme</name>
        <dbReference type="ChEBI" id="CHEBI:30413"/>
    </cofactor>
</comment>
<evidence type="ECO:0000256" key="2">
    <source>
        <dbReference type="ARBA" id="ARBA00003690"/>
    </source>
</evidence>
<evidence type="ECO:0000256" key="1">
    <source>
        <dbReference type="ARBA" id="ARBA00001971"/>
    </source>
</evidence>
<comment type="subcellular location">
    <subcellularLocation>
        <location evidence="3">Membrane</location>
    </subcellularLocation>
</comment>
<sequence length="156" mass="18560">MGLLIYLAAIALYLFYKWATSTYDYFEKQGISFKKPTFLIGTNGNIFSRRKNFMQLIDEWYYEFQNEKHFCSTFPLKFNALNVCRVSGLFEFRLPVLFLRDPKIVKQMAVKDFDYFMDHRGFEANSKTQIPLEFDNVPFNVKTKIGIWLSLKPRNN</sequence>
<keyword evidence="9" id="KW-0503">Monooxygenase</keyword>
<dbReference type="Proteomes" id="UP000183832">
    <property type="component" value="Unassembled WGS sequence"/>
</dbReference>
<evidence type="ECO:0000256" key="10">
    <source>
        <dbReference type="ARBA" id="ARBA00023136"/>
    </source>
</evidence>